<dbReference type="STRING" id="1042311.A0A2T3Z5J5"/>
<evidence type="ECO:0000256" key="1">
    <source>
        <dbReference type="SAM" id="MobiDB-lite"/>
    </source>
</evidence>
<protein>
    <submittedName>
        <fullName evidence="2">Uncharacterized protein</fullName>
    </submittedName>
</protein>
<dbReference type="AlphaFoldDB" id="A0A2T3Z5J5"/>
<name>A0A2T3Z5J5_TRIA4</name>
<accession>A0A2T3Z5J5</accession>
<organism evidence="2 3">
    <name type="scientific">Trichoderma asperellum (strain ATCC 204424 / CBS 433.97 / NBRC 101777)</name>
    <dbReference type="NCBI Taxonomy" id="1042311"/>
    <lineage>
        <taxon>Eukaryota</taxon>
        <taxon>Fungi</taxon>
        <taxon>Dikarya</taxon>
        <taxon>Ascomycota</taxon>
        <taxon>Pezizomycotina</taxon>
        <taxon>Sordariomycetes</taxon>
        <taxon>Hypocreomycetidae</taxon>
        <taxon>Hypocreales</taxon>
        <taxon>Hypocreaceae</taxon>
        <taxon>Trichoderma</taxon>
    </lineage>
</organism>
<reference evidence="2 3" key="1">
    <citation type="submission" date="2016-07" db="EMBL/GenBank/DDBJ databases">
        <title>Multiple horizontal gene transfer events from other fungi enriched the ability of initially mycotrophic Trichoderma (Ascomycota) to feed on dead plant biomass.</title>
        <authorList>
            <consortium name="DOE Joint Genome Institute"/>
            <person name="Aerts A."/>
            <person name="Atanasova L."/>
            <person name="Chenthamara K."/>
            <person name="Zhang J."/>
            <person name="Grujic M."/>
            <person name="Henrissat B."/>
            <person name="Kuo A."/>
            <person name="Salamov A."/>
            <person name="Lipzen A."/>
            <person name="Labutti K."/>
            <person name="Barry K."/>
            <person name="Miao Y."/>
            <person name="Rahimi M.J."/>
            <person name="Shen Q."/>
            <person name="Grigoriev I.V."/>
            <person name="Kubicek C.P."/>
            <person name="Druzhinina I.S."/>
        </authorList>
    </citation>
    <scope>NUCLEOTIDE SEQUENCE [LARGE SCALE GENOMIC DNA]</scope>
    <source>
        <strain evidence="2 3">CBS 433.97</strain>
    </source>
</reference>
<dbReference type="EMBL" id="KZ679263">
    <property type="protein sequence ID" value="PTB40096.1"/>
    <property type="molecule type" value="Genomic_DNA"/>
</dbReference>
<dbReference type="OrthoDB" id="4880414at2759"/>
<feature type="region of interest" description="Disordered" evidence="1">
    <location>
        <begin position="1"/>
        <end position="29"/>
    </location>
</feature>
<evidence type="ECO:0000313" key="3">
    <source>
        <dbReference type="Proteomes" id="UP000240493"/>
    </source>
</evidence>
<feature type="compositionally biased region" description="Polar residues" evidence="1">
    <location>
        <begin position="17"/>
        <end position="29"/>
    </location>
</feature>
<keyword evidence="3" id="KW-1185">Reference proteome</keyword>
<evidence type="ECO:0000313" key="2">
    <source>
        <dbReference type="EMBL" id="PTB40096.1"/>
    </source>
</evidence>
<gene>
    <name evidence="2" type="ORF">M441DRAFT_69932</name>
</gene>
<proteinExistence type="predicted"/>
<sequence length="590" mass="65820">MERESLVTGTAVANKDLQPNLNEEPSHSQAESDWQNILLHVNGSILPGFDLEHIRSMGTDDSPGLRVEILARAGTPAAPLLLMKLQIKCGEIWHLFAIIALPFSENRVPLSADLIQVANTATMKALFTIPSTYISSSTVIDPTNGLDFDLIRLGLPDPQYNSAPSPSSTFVRPEGTQIICITAEAKANQLVVEYPSSFWRQVHRQPTATRSIVSRIKSMLSPMSQESHISFWITFPFYQDWRRDWRLFFGDGLKESPFGKIKWEKRQEDNTPSRPFRSLLIPFPDSEWIAAENDKQEYGIDATGLPTAYLMAVNMKTTEVVLPDIGTLVEIDLSVAQGYFQLPKQPQTSPHIRKIAVEVQGVLKVAENKAQGATEEAQTKLSGIRDREAIAEDFAPLISEIYIEAAAKGLMPYINKLSNKAKAKHPSGPEDAQRWVDALEVASLLRARSGENDNAHVKRIAKWVKSQGVSLRTLKPNKLGEPFLGCRLDPPCDIPTEVALFHLEVPKQPDWPRGFKQPPLRIAIPKVLPTPKSPINVYRKKDFFFATEAEAVEVECLEIRVVDNLELDPIESEQLESTLRKIAVAITTAE</sequence>
<dbReference type="Proteomes" id="UP000240493">
    <property type="component" value="Unassembled WGS sequence"/>
</dbReference>